<dbReference type="STRING" id="1073327.SAMN04488108_0422"/>
<sequence length="205" mass="23162">MKIGILGGTSLAKALGKRFIDAGLNVVFGVRPDFDTEEAEWKIMNRLHHRICPYESAIIQADFILICSENGYLPEIWVALKNTDTEGKMIIDCTNAKFDKKLSNGNTQLIKKAAPKAHLFKAYNNLGLDYPQSDVLGVIKETYFCGDDVPEKLRVKRLIEVSGFNAVDVGKISNASLLEAFYHLRNEISWNKQEHQNYHFKLVSI</sequence>
<dbReference type="PANTHER" id="PTHR14239">
    <property type="entry name" value="DUDULIN-RELATED"/>
    <property type="match status" value="1"/>
</dbReference>
<keyword evidence="4" id="KW-1185">Reference proteome</keyword>
<proteinExistence type="predicted"/>
<evidence type="ECO:0000256" key="1">
    <source>
        <dbReference type="ARBA" id="ARBA00023002"/>
    </source>
</evidence>
<dbReference type="EMBL" id="FRXN01000001">
    <property type="protein sequence ID" value="SHO59876.1"/>
    <property type="molecule type" value="Genomic_DNA"/>
</dbReference>
<dbReference type="Proteomes" id="UP000184609">
    <property type="component" value="Unassembled WGS sequence"/>
</dbReference>
<protein>
    <recommendedName>
        <fullName evidence="2">Pyrroline-5-carboxylate reductase catalytic N-terminal domain-containing protein</fullName>
    </recommendedName>
</protein>
<dbReference type="OrthoDB" id="822314at2"/>
<keyword evidence="1" id="KW-0560">Oxidoreductase</keyword>
<reference evidence="4" key="1">
    <citation type="submission" date="2016-12" db="EMBL/GenBank/DDBJ databases">
        <authorList>
            <person name="Varghese N."/>
            <person name="Submissions S."/>
        </authorList>
    </citation>
    <scope>NUCLEOTIDE SEQUENCE [LARGE SCALE GENOMIC DNA]</scope>
    <source>
        <strain evidence="4">DSM 25035</strain>
    </source>
</reference>
<dbReference type="Pfam" id="PF03807">
    <property type="entry name" value="F420_oxidored"/>
    <property type="match status" value="1"/>
</dbReference>
<evidence type="ECO:0000259" key="2">
    <source>
        <dbReference type="Pfam" id="PF03807"/>
    </source>
</evidence>
<dbReference type="SUPFAM" id="SSF51735">
    <property type="entry name" value="NAD(P)-binding Rossmann-fold domains"/>
    <property type="match status" value="1"/>
</dbReference>
<dbReference type="AlphaFoldDB" id="A0A1M7Z5F4"/>
<evidence type="ECO:0000313" key="3">
    <source>
        <dbReference type="EMBL" id="SHO59876.1"/>
    </source>
</evidence>
<dbReference type="InterPro" id="IPR028939">
    <property type="entry name" value="P5C_Rdtase_cat_N"/>
</dbReference>
<dbReference type="RefSeq" id="WP_073570091.1">
    <property type="nucleotide sequence ID" value="NZ_FRXN01000001.1"/>
</dbReference>
<gene>
    <name evidence="3" type="ORF">SAMN04488108_0422</name>
</gene>
<feature type="domain" description="Pyrroline-5-carboxylate reductase catalytic N-terminal" evidence="2">
    <location>
        <begin position="2"/>
        <end position="95"/>
    </location>
</feature>
<name>A0A1M7Z5F4_9BACT</name>
<organism evidence="3 4">
    <name type="scientific">Algoriphagus zhangzhouensis</name>
    <dbReference type="NCBI Taxonomy" id="1073327"/>
    <lineage>
        <taxon>Bacteria</taxon>
        <taxon>Pseudomonadati</taxon>
        <taxon>Bacteroidota</taxon>
        <taxon>Cytophagia</taxon>
        <taxon>Cytophagales</taxon>
        <taxon>Cyclobacteriaceae</taxon>
        <taxon>Algoriphagus</taxon>
    </lineage>
</organism>
<dbReference type="InterPro" id="IPR051267">
    <property type="entry name" value="STEAP_metalloreductase"/>
</dbReference>
<dbReference type="GO" id="GO:0016491">
    <property type="term" value="F:oxidoreductase activity"/>
    <property type="evidence" value="ECO:0007669"/>
    <property type="project" value="UniProtKB-KW"/>
</dbReference>
<dbReference type="Gene3D" id="3.40.50.720">
    <property type="entry name" value="NAD(P)-binding Rossmann-like Domain"/>
    <property type="match status" value="1"/>
</dbReference>
<dbReference type="InterPro" id="IPR036291">
    <property type="entry name" value="NAD(P)-bd_dom_sf"/>
</dbReference>
<accession>A0A1M7Z5F4</accession>
<evidence type="ECO:0000313" key="4">
    <source>
        <dbReference type="Proteomes" id="UP000184609"/>
    </source>
</evidence>